<accession>A0ACD3SN24</accession>
<dbReference type="EMBL" id="AKCV02000020">
    <property type="protein sequence ID" value="TMS57691.1"/>
    <property type="molecule type" value="Genomic_DNA"/>
</dbReference>
<evidence type="ECO:0000313" key="1">
    <source>
        <dbReference type="EMBL" id="TMS57691.1"/>
    </source>
</evidence>
<gene>
    <name evidence="1" type="ORF">MW7_011025</name>
</gene>
<name>A0ACD3SN24_9BURK</name>
<dbReference type="Proteomes" id="UP000004277">
    <property type="component" value="Unassembled WGS sequence"/>
</dbReference>
<evidence type="ECO:0000313" key="2">
    <source>
        <dbReference type="Proteomes" id="UP000004277"/>
    </source>
</evidence>
<protein>
    <submittedName>
        <fullName evidence="1">HIT domain-containing protein</fullName>
    </submittedName>
</protein>
<comment type="caution">
    <text evidence="1">The sequence shown here is derived from an EMBL/GenBank/DDBJ whole genome shotgun (WGS) entry which is preliminary data.</text>
</comment>
<proteinExistence type="predicted"/>
<keyword evidence="2" id="KW-1185">Reference proteome</keyword>
<reference evidence="1" key="1">
    <citation type="submission" date="2019-05" db="EMBL/GenBank/DDBJ databases">
        <title>Revised genome assembly of Burkholderiaceae (previously Ralstonia) sp. PBA.</title>
        <authorList>
            <person name="Gan H.M."/>
        </authorList>
    </citation>
    <scope>NUCLEOTIDE SEQUENCE</scope>
    <source>
        <strain evidence="1">PBA</strain>
    </source>
</reference>
<sequence>MAGYDPQNIFARILRNELPALRVYEDDQVICIMDRFPQADGHVLVIPREAAETLFELSEASLEAVARVTKRVAAAVRQVTQAPGIRLAQFNGAAAGQTVPHFHFHIIPMQEAHGLRPHGRVEGDEARLAELAEQISAALRG</sequence>
<organism evidence="1 2">
    <name type="scientific">Imbroritus primus</name>
    <dbReference type="NCBI Taxonomy" id="3058603"/>
    <lineage>
        <taxon>Bacteria</taxon>
        <taxon>Pseudomonadati</taxon>
        <taxon>Pseudomonadota</taxon>
        <taxon>Betaproteobacteria</taxon>
        <taxon>Burkholderiales</taxon>
        <taxon>Burkholderiaceae</taxon>
        <taxon>Imbroritus</taxon>
    </lineage>
</organism>